<dbReference type="PANTHER" id="PTHR45589:SF1">
    <property type="entry name" value="WD REPEAT DOMAIN 62, ISOFORM G"/>
    <property type="match status" value="1"/>
</dbReference>
<dbReference type="GO" id="GO:0072686">
    <property type="term" value="C:mitotic spindle"/>
    <property type="evidence" value="ECO:0007669"/>
    <property type="project" value="TreeGrafter"/>
</dbReference>
<dbReference type="AlphaFoldDB" id="A0A7E4V5I5"/>
<dbReference type="PROSITE" id="PS50082">
    <property type="entry name" value="WD_REPEATS_2"/>
    <property type="match status" value="1"/>
</dbReference>
<dbReference type="GO" id="GO:0007099">
    <property type="term" value="P:centriole replication"/>
    <property type="evidence" value="ECO:0007669"/>
    <property type="project" value="TreeGrafter"/>
</dbReference>
<proteinExistence type="predicted"/>
<dbReference type="SMART" id="SM00320">
    <property type="entry name" value="WD40"/>
    <property type="match status" value="11"/>
</dbReference>
<sequence>MARMAKLERVLGCTACPSSIAIDQNGGPIAYAAGSTVVLQYGQHQAHLVNNSKNNITCIDIAPNGKYLATGEFGNRPMVRVWELSSAGNHTGVQVAELAEHNLGILVVKFTADSNQLFSVGSQHDKNVVLWDWRRQVKASSGKITNQVNAASLSVDGSFFVTVGVRHVKFWTVGSSDKVLPGKSAILNSQRNNTFLDVCCASGNRTFVLNNLKRLIEFRNKQIHDIYELDGGIPKALCMGPPNQLFVGFTNGIIRVIDIETWMARVLPGRPHHLRHDIAAAGDLPGFFNEVKDASTHGATFPDVRALLFHEATNKLTAFYTDRSFYQWHLLDFENLQETMSLSNRFHVGAILDMEIVSKPTDWLPAGTFITSGVDYTIRFWSMDKDGHLGILNSNVLSPELKKVLYLAEDDKLLHDPADSHSGMIFSDPLDSTTGAKCLRLSPDGKHLAAGFRDGNLIVFDVTTPDFNPLVNIDAHEGETMCVEYADPGTSDGRVFLASGGRDRLIHVFDAENEYTHLSTLDDHSSSVVSVRFIPEQGGYKMFTCATDRLIVIRRLSYEGNDVSVERLNQISINSGPNYLVIAPDGNSLMLACQDRQLRTYSITGKSMKAIKGTLCEEGMLTKLALDPSGTYAATICSDRYVYIIDVATGECAAVLNGQTDCVTSIAFTPDCRRLVVVSHSGCVFVWRLSAMLTKRMTAKMGGASLSSSSPTGEHR</sequence>
<feature type="repeat" description="WD" evidence="1">
    <location>
        <begin position="656"/>
        <end position="690"/>
    </location>
</feature>
<evidence type="ECO:0000256" key="1">
    <source>
        <dbReference type="PROSITE-ProRule" id="PRU00221"/>
    </source>
</evidence>
<dbReference type="InterPro" id="IPR001680">
    <property type="entry name" value="WD40_rpt"/>
</dbReference>
<dbReference type="Proteomes" id="UP000492821">
    <property type="component" value="Unassembled WGS sequence"/>
</dbReference>
<dbReference type="Pfam" id="PF00400">
    <property type="entry name" value="WD40"/>
    <property type="match status" value="2"/>
</dbReference>
<dbReference type="Pfam" id="PF24782">
    <property type="entry name" value="WD40_MABP1-WDR62_2nd"/>
    <property type="match status" value="1"/>
</dbReference>
<evidence type="ECO:0000313" key="3">
    <source>
        <dbReference type="Proteomes" id="UP000492821"/>
    </source>
</evidence>
<reference evidence="3" key="1">
    <citation type="journal article" date="2013" name="Genetics">
        <title>The draft genome and transcriptome of Panagrellus redivivus are shaped by the harsh demands of a free-living lifestyle.</title>
        <authorList>
            <person name="Srinivasan J."/>
            <person name="Dillman A.R."/>
            <person name="Macchietto M.G."/>
            <person name="Heikkinen L."/>
            <person name="Lakso M."/>
            <person name="Fracchia K.M."/>
            <person name="Antoshechkin I."/>
            <person name="Mortazavi A."/>
            <person name="Wong G."/>
            <person name="Sternberg P.W."/>
        </authorList>
    </citation>
    <scope>NUCLEOTIDE SEQUENCE [LARGE SCALE GENOMIC DNA]</scope>
    <source>
        <strain evidence="3">MT8872</strain>
    </source>
</reference>
<dbReference type="InterPro" id="IPR052779">
    <property type="entry name" value="WDR62"/>
</dbReference>
<name>A0A7E4V5I5_PANRE</name>
<dbReference type="InterPro" id="IPR056162">
    <property type="entry name" value="WD40_MABP1-WDR62_2nd"/>
</dbReference>
<dbReference type="PANTHER" id="PTHR45589">
    <property type="entry name" value="WD REPEAT DOMAIN 62, ISOFORM G"/>
    <property type="match status" value="1"/>
</dbReference>
<protein>
    <submittedName>
        <fullName evidence="4">WD_REPEATS_REGION domain-containing protein</fullName>
    </submittedName>
</protein>
<keyword evidence="1" id="KW-0853">WD repeat</keyword>
<evidence type="ECO:0000259" key="2">
    <source>
        <dbReference type="Pfam" id="PF24782"/>
    </source>
</evidence>
<dbReference type="InterPro" id="IPR015943">
    <property type="entry name" value="WD40/YVTN_repeat-like_dom_sf"/>
</dbReference>
<keyword evidence="3" id="KW-1185">Reference proteome</keyword>
<accession>A0A7E4V5I5</accession>
<dbReference type="WBParaSite" id="Pan_g16770.t1">
    <property type="protein sequence ID" value="Pan_g16770.t1"/>
    <property type="gene ID" value="Pan_g16770"/>
</dbReference>
<reference evidence="4" key="2">
    <citation type="submission" date="2020-10" db="UniProtKB">
        <authorList>
            <consortium name="WormBaseParasite"/>
        </authorList>
    </citation>
    <scope>IDENTIFICATION</scope>
</reference>
<feature type="domain" description="MABP1/WDR62 second WD40" evidence="2">
    <location>
        <begin position="360"/>
        <end position="689"/>
    </location>
</feature>
<evidence type="ECO:0000313" key="4">
    <source>
        <dbReference type="WBParaSite" id="Pan_g16770.t1"/>
    </source>
</evidence>
<dbReference type="SUPFAM" id="SSF50978">
    <property type="entry name" value="WD40 repeat-like"/>
    <property type="match status" value="2"/>
</dbReference>
<dbReference type="InterPro" id="IPR036322">
    <property type="entry name" value="WD40_repeat_dom_sf"/>
</dbReference>
<organism evidence="3 4">
    <name type="scientific">Panagrellus redivivus</name>
    <name type="common">Microworm</name>
    <dbReference type="NCBI Taxonomy" id="6233"/>
    <lineage>
        <taxon>Eukaryota</taxon>
        <taxon>Metazoa</taxon>
        <taxon>Ecdysozoa</taxon>
        <taxon>Nematoda</taxon>
        <taxon>Chromadorea</taxon>
        <taxon>Rhabditida</taxon>
        <taxon>Tylenchina</taxon>
        <taxon>Panagrolaimomorpha</taxon>
        <taxon>Panagrolaimoidea</taxon>
        <taxon>Panagrolaimidae</taxon>
        <taxon>Panagrellus</taxon>
    </lineage>
</organism>
<dbReference type="Gene3D" id="2.130.10.10">
    <property type="entry name" value="YVTN repeat-like/Quinoprotein amine dehydrogenase"/>
    <property type="match status" value="3"/>
</dbReference>